<evidence type="ECO:0000313" key="2">
    <source>
        <dbReference type="Proteomes" id="UP000809789"/>
    </source>
</evidence>
<proteinExistence type="predicted"/>
<dbReference type="OrthoDB" id="4424523at2759"/>
<evidence type="ECO:0000313" key="1">
    <source>
        <dbReference type="EMBL" id="KAG8628964.1"/>
    </source>
</evidence>
<dbReference type="EMBL" id="JAESVG020000003">
    <property type="protein sequence ID" value="KAG8628964.1"/>
    <property type="molecule type" value="Genomic_DNA"/>
</dbReference>
<dbReference type="Proteomes" id="UP000809789">
    <property type="component" value="Unassembled WGS sequence"/>
</dbReference>
<protein>
    <submittedName>
        <fullName evidence="1">Uncharacterized protein</fullName>
    </submittedName>
</protein>
<gene>
    <name evidence="1" type="ORF">KVT40_002829</name>
</gene>
<organism evidence="1 2">
    <name type="scientific">Elsinoe batatas</name>
    <dbReference type="NCBI Taxonomy" id="2601811"/>
    <lineage>
        <taxon>Eukaryota</taxon>
        <taxon>Fungi</taxon>
        <taxon>Dikarya</taxon>
        <taxon>Ascomycota</taxon>
        <taxon>Pezizomycotina</taxon>
        <taxon>Dothideomycetes</taxon>
        <taxon>Dothideomycetidae</taxon>
        <taxon>Myriangiales</taxon>
        <taxon>Elsinoaceae</taxon>
        <taxon>Elsinoe</taxon>
    </lineage>
</organism>
<name>A0A8K0PKL4_9PEZI</name>
<accession>A0A8K0PKL4</accession>
<sequence>MSAMLDSSDVGDASDLSDCDNELSSKTFLHDIEARLKQPLKQWGFVVYRTVYTPESKAGLWALAVQTIRDLIRSHFDEQDRFCKFRQLQKHTATDERLSPKVLAEASITPAMLDPSSCNAVIDAFHLDVIEDESLNNIAIEDVRCRFRQLSLSESYQGFKTGICENACLMINEAAMWSLVSTAASGYADSYRCLSKIKQHTKKHGEGYVTAIDPWYPHGDHYPPYCLDLLGYTSVRVSCIATYYSIMQDPELGQAEYLPWINYHGEVPMSSDRCFSNVHAPDGPEGRFKFKGMHFSRNGFKKEWDKFQLGWPHEASSRPTSLSRRNISATETKKTSVHMLLLRFSDARTFMRTTCVRTLLGRSRRLTWAVATDVP</sequence>
<reference evidence="1" key="1">
    <citation type="submission" date="2021-07" db="EMBL/GenBank/DDBJ databases">
        <title>Elsinoe batatas strain:CRI-CJ2 Genome sequencing and assembly.</title>
        <authorList>
            <person name="Huang L."/>
        </authorList>
    </citation>
    <scope>NUCLEOTIDE SEQUENCE</scope>
    <source>
        <strain evidence="1">CRI-CJ2</strain>
    </source>
</reference>
<comment type="caution">
    <text evidence="1">The sequence shown here is derived from an EMBL/GenBank/DDBJ whole genome shotgun (WGS) entry which is preliminary data.</text>
</comment>
<dbReference type="AlphaFoldDB" id="A0A8K0PKL4"/>
<keyword evidence="2" id="KW-1185">Reference proteome</keyword>